<protein>
    <recommendedName>
        <fullName evidence="1">tRNA-uridine aminocarboxypropyltransferase</fullName>
        <ecNumber evidence="1">2.5.1.25</ecNumber>
    </recommendedName>
</protein>
<sequence length="188" mass="21171">MHIILLTHQKERFKKTNTGLLVLLQPGLNVTRIIWDRVNPDAALLKRIAKGGVFLLYPEQNSSGQESARQSFSDPVSSERLAESAVSLELGWQDSADEASFIIIDSTWQEARKIFNRSPYLTDLPRITLAPSEGSLFKLRRNQIARGLCTAESVIALLKMNHQNHLANKLETDFYTFVGHVPEKGKND</sequence>
<proteinExistence type="inferred from homology"/>
<keyword evidence="3" id="KW-0949">S-adenosyl-L-methionine</keyword>
<keyword evidence="8" id="KW-1185">Reference proteome</keyword>
<evidence type="ECO:0000256" key="2">
    <source>
        <dbReference type="ARBA" id="ARBA00022679"/>
    </source>
</evidence>
<dbReference type="EMBL" id="FOOU01000006">
    <property type="protein sequence ID" value="SFG40165.1"/>
    <property type="molecule type" value="Genomic_DNA"/>
</dbReference>
<dbReference type="Proteomes" id="UP000198623">
    <property type="component" value="Unassembled WGS sequence"/>
</dbReference>
<dbReference type="PANTHER" id="PTHR21392">
    <property type="entry name" value="TRNA-URIDINE AMINOCARBOXYPROPYLTRANSFERASE 2"/>
    <property type="match status" value="1"/>
</dbReference>
<accession>A0A1I2RHM9</accession>
<evidence type="ECO:0000313" key="7">
    <source>
        <dbReference type="EMBL" id="SFG40165.1"/>
    </source>
</evidence>
<dbReference type="GO" id="GO:0016432">
    <property type="term" value="F:tRNA-uridine aminocarboxypropyltransferase activity"/>
    <property type="evidence" value="ECO:0007669"/>
    <property type="project" value="UniProtKB-EC"/>
</dbReference>
<organism evidence="7 8">
    <name type="scientific">Neptunomonas qingdaonensis</name>
    <dbReference type="NCBI Taxonomy" id="1045558"/>
    <lineage>
        <taxon>Bacteria</taxon>
        <taxon>Pseudomonadati</taxon>
        <taxon>Pseudomonadota</taxon>
        <taxon>Gammaproteobacteria</taxon>
        <taxon>Oceanospirillales</taxon>
        <taxon>Oceanospirillaceae</taxon>
        <taxon>Neptunomonas</taxon>
    </lineage>
</organism>
<dbReference type="PANTHER" id="PTHR21392:SF0">
    <property type="entry name" value="TRNA-URIDINE AMINOCARBOXYPROPYLTRANSFERASE 2"/>
    <property type="match status" value="1"/>
</dbReference>
<dbReference type="EC" id="2.5.1.25" evidence="1"/>
<evidence type="ECO:0000256" key="4">
    <source>
        <dbReference type="ARBA" id="ARBA00022694"/>
    </source>
</evidence>
<keyword evidence="2" id="KW-0808">Transferase</keyword>
<dbReference type="OrthoDB" id="370626at2"/>
<reference evidence="8" key="1">
    <citation type="submission" date="2016-10" db="EMBL/GenBank/DDBJ databases">
        <authorList>
            <person name="Varghese N."/>
            <person name="Submissions S."/>
        </authorList>
    </citation>
    <scope>NUCLEOTIDE SEQUENCE [LARGE SCALE GENOMIC DNA]</scope>
    <source>
        <strain evidence="8">CGMCC 1.10971</strain>
    </source>
</reference>
<comment type="similarity">
    <text evidence="5">Belongs to the TDD superfamily. DTWD2 family.</text>
</comment>
<keyword evidence="4" id="KW-0819">tRNA processing</keyword>
<name>A0A1I2RHM9_9GAMM</name>
<evidence type="ECO:0000256" key="5">
    <source>
        <dbReference type="ARBA" id="ARBA00034489"/>
    </source>
</evidence>
<dbReference type="InterPro" id="IPR005636">
    <property type="entry name" value="DTW"/>
</dbReference>
<dbReference type="InterPro" id="IPR039262">
    <property type="entry name" value="DTWD2/TAPT"/>
</dbReference>
<dbReference type="Pfam" id="PF03942">
    <property type="entry name" value="DTW"/>
    <property type="match status" value="1"/>
</dbReference>
<dbReference type="RefSeq" id="WP_090727813.1">
    <property type="nucleotide sequence ID" value="NZ_FOOU01000006.1"/>
</dbReference>
<dbReference type="SMART" id="SM01144">
    <property type="entry name" value="DTW"/>
    <property type="match status" value="1"/>
</dbReference>
<evidence type="ECO:0000256" key="3">
    <source>
        <dbReference type="ARBA" id="ARBA00022691"/>
    </source>
</evidence>
<dbReference type="STRING" id="1045558.SAMN05216175_106124"/>
<evidence type="ECO:0000259" key="6">
    <source>
        <dbReference type="SMART" id="SM01144"/>
    </source>
</evidence>
<dbReference type="AlphaFoldDB" id="A0A1I2RHM9"/>
<gene>
    <name evidence="7" type="ORF">SAMN05216175_106124</name>
</gene>
<dbReference type="GO" id="GO:0008033">
    <property type="term" value="P:tRNA processing"/>
    <property type="evidence" value="ECO:0007669"/>
    <property type="project" value="UniProtKB-KW"/>
</dbReference>
<feature type="domain" description="DTW" evidence="6">
    <location>
        <begin position="1"/>
        <end position="186"/>
    </location>
</feature>
<evidence type="ECO:0000256" key="1">
    <source>
        <dbReference type="ARBA" id="ARBA00012386"/>
    </source>
</evidence>
<evidence type="ECO:0000313" key="8">
    <source>
        <dbReference type="Proteomes" id="UP000198623"/>
    </source>
</evidence>